<proteinExistence type="inferred from homology"/>
<dbReference type="Proteomes" id="UP000515152">
    <property type="component" value="Chromosome 26"/>
</dbReference>
<feature type="domain" description="N-acetylmuramoyl-L-alanine amidase" evidence="4">
    <location>
        <begin position="317"/>
        <end position="458"/>
    </location>
</feature>
<dbReference type="RefSeq" id="XP_012686651.2">
    <property type="nucleotide sequence ID" value="XM_012831197.3"/>
</dbReference>
<protein>
    <submittedName>
        <fullName evidence="7">N-acetylmuramoyl-L-alanine amidase</fullName>
    </submittedName>
</protein>
<reference evidence="7" key="1">
    <citation type="submission" date="2025-08" db="UniProtKB">
        <authorList>
            <consortium name="RefSeq"/>
        </authorList>
    </citation>
    <scope>IDENTIFICATION</scope>
</reference>
<dbReference type="InterPro" id="IPR006619">
    <property type="entry name" value="PGRP_domain_met/bac"/>
</dbReference>
<name>A0A6P3W142_CLUHA</name>
<evidence type="ECO:0000256" key="2">
    <source>
        <dbReference type="ARBA" id="ARBA00022859"/>
    </source>
</evidence>
<evidence type="ECO:0000313" key="7">
    <source>
        <dbReference type="RefSeq" id="XP_012686651.2"/>
    </source>
</evidence>
<organism evidence="6 7">
    <name type="scientific">Clupea harengus</name>
    <name type="common">Atlantic herring</name>
    <dbReference type="NCBI Taxonomy" id="7950"/>
    <lineage>
        <taxon>Eukaryota</taxon>
        <taxon>Metazoa</taxon>
        <taxon>Chordata</taxon>
        <taxon>Craniata</taxon>
        <taxon>Vertebrata</taxon>
        <taxon>Euteleostomi</taxon>
        <taxon>Actinopterygii</taxon>
        <taxon>Neopterygii</taxon>
        <taxon>Teleostei</taxon>
        <taxon>Clupei</taxon>
        <taxon>Clupeiformes</taxon>
        <taxon>Clupeoidei</taxon>
        <taxon>Clupeidae</taxon>
        <taxon>Clupea</taxon>
    </lineage>
</organism>
<dbReference type="SMART" id="SM00701">
    <property type="entry name" value="PGRP"/>
    <property type="match status" value="1"/>
</dbReference>
<dbReference type="GO" id="GO:0008745">
    <property type="term" value="F:N-acetylmuramoyl-L-alanine amidase activity"/>
    <property type="evidence" value="ECO:0007669"/>
    <property type="project" value="InterPro"/>
</dbReference>
<keyword evidence="2" id="KW-0391">Immunity</keyword>
<dbReference type="Gene3D" id="3.40.80.10">
    <property type="entry name" value="Peptidoglycan recognition protein-like"/>
    <property type="match status" value="1"/>
</dbReference>
<evidence type="ECO:0000259" key="4">
    <source>
        <dbReference type="SMART" id="SM00644"/>
    </source>
</evidence>
<evidence type="ECO:0000256" key="1">
    <source>
        <dbReference type="ARBA" id="ARBA00007553"/>
    </source>
</evidence>
<feature type="signal peptide" evidence="3">
    <location>
        <begin position="1"/>
        <end position="18"/>
    </location>
</feature>
<dbReference type="Pfam" id="PF01510">
    <property type="entry name" value="Amidase_2"/>
    <property type="match status" value="1"/>
</dbReference>
<evidence type="ECO:0000259" key="5">
    <source>
        <dbReference type="SMART" id="SM00701"/>
    </source>
</evidence>
<dbReference type="CTD" id="114770"/>
<feature type="chain" id="PRO_5027798195" evidence="3">
    <location>
        <begin position="19"/>
        <end position="482"/>
    </location>
</feature>
<dbReference type="KEGG" id="char:105903441"/>
<dbReference type="GeneID" id="105903441"/>
<evidence type="ECO:0000313" key="6">
    <source>
        <dbReference type="Proteomes" id="UP000515152"/>
    </source>
</evidence>
<dbReference type="AlphaFoldDB" id="A0A6P3W142"/>
<dbReference type="InterPro" id="IPR002502">
    <property type="entry name" value="Amidase_domain"/>
</dbReference>
<dbReference type="CDD" id="cd06583">
    <property type="entry name" value="PGRP"/>
    <property type="match status" value="1"/>
</dbReference>
<dbReference type="PANTHER" id="PTHR11022:SF66">
    <property type="entry name" value="N-ACETYLMURAMOYL-L-ALANINE AMIDASE"/>
    <property type="match status" value="1"/>
</dbReference>
<dbReference type="SUPFAM" id="SSF55846">
    <property type="entry name" value="N-acetylmuramoyl-L-alanine amidase-like"/>
    <property type="match status" value="1"/>
</dbReference>
<accession>A0A6P3W142</accession>
<keyword evidence="3" id="KW-0732">Signal</keyword>
<feature type="domain" description="Peptidoglycan recognition protein family" evidence="5">
    <location>
        <begin position="305"/>
        <end position="451"/>
    </location>
</feature>
<sequence>MKTATVSLIALMWTCVNIQIAAVHQRDTDHFIQAIQQIEDSSLEVSPLSIVRSLRRAAGHDNAFTQSFLGAIDSDSESDILKTNHSRDIEAWSLEFLRFFDKAIHNFVTDAREERGVVLTPDGTTVALAPLLQGIEAGLKARSQGLHPQDLHLLTLARTLGLSFLHAYNTSSAERLGPDGCWDNITAPMVFKLLGAPSLATDALINGGMDGALLGVRLSEGAEPHPKLSELLQSYYHFQLGEAGLDKAPRLVSPRRRENYRKLVPPSLLEETVLKFLEDRHPSEELKKAVKEGVQDFVLRYLDCPPMIPRCQWGAQTPKGIPVRLSPPLRFLYIHHTEIPSSPCLTFHQCSRNMRAMQRFHQEERGWQDIGYSFVVGSDGYMYEGRGWGRQGAHTRNHNAFGYGVAFVGNYSASLPTQHSLNLVRHRLAKCAVTARFLQANHTVQGHRQVVAGTTCPGDALYSEISTWEHYREAESPNATAS</sequence>
<dbReference type="FunFam" id="3.40.80.10:FF:000001">
    <property type="entry name" value="Peptidoglycan recognition protein 1"/>
    <property type="match status" value="1"/>
</dbReference>
<dbReference type="InterPro" id="IPR015510">
    <property type="entry name" value="PGRP"/>
</dbReference>
<keyword evidence="6" id="KW-1185">Reference proteome</keyword>
<dbReference type="PANTHER" id="PTHR11022">
    <property type="entry name" value="PEPTIDOGLYCAN RECOGNITION PROTEIN"/>
    <property type="match status" value="1"/>
</dbReference>
<dbReference type="InterPro" id="IPR036505">
    <property type="entry name" value="Amidase/PGRP_sf"/>
</dbReference>
<gene>
    <name evidence="7" type="primary">pglyrp2</name>
</gene>
<dbReference type="GO" id="GO:0009253">
    <property type="term" value="P:peptidoglycan catabolic process"/>
    <property type="evidence" value="ECO:0007669"/>
    <property type="project" value="InterPro"/>
</dbReference>
<dbReference type="GO" id="GO:0002376">
    <property type="term" value="P:immune system process"/>
    <property type="evidence" value="ECO:0007669"/>
    <property type="project" value="UniProtKB-KW"/>
</dbReference>
<comment type="similarity">
    <text evidence="1">Belongs to the N-acetylmuramoyl-L-alanine amidase 2 family.</text>
</comment>
<evidence type="ECO:0000256" key="3">
    <source>
        <dbReference type="SAM" id="SignalP"/>
    </source>
</evidence>
<dbReference type="SMART" id="SM00644">
    <property type="entry name" value="Ami_2"/>
    <property type="match status" value="1"/>
</dbReference>
<dbReference type="OrthoDB" id="10001926at2759"/>
<dbReference type="GO" id="GO:0008270">
    <property type="term" value="F:zinc ion binding"/>
    <property type="evidence" value="ECO:0007669"/>
    <property type="project" value="InterPro"/>
</dbReference>